<organism evidence="7 8">
    <name type="scientific">Plantactinospora endophytica</name>
    <dbReference type="NCBI Taxonomy" id="673535"/>
    <lineage>
        <taxon>Bacteria</taxon>
        <taxon>Bacillati</taxon>
        <taxon>Actinomycetota</taxon>
        <taxon>Actinomycetes</taxon>
        <taxon>Micromonosporales</taxon>
        <taxon>Micromonosporaceae</taxon>
        <taxon>Plantactinospora</taxon>
    </lineage>
</organism>
<evidence type="ECO:0000256" key="1">
    <source>
        <dbReference type="ARBA" id="ARBA00009902"/>
    </source>
</evidence>
<feature type="domain" description="Glycosyl hydrolase family 32 C-terminal" evidence="6">
    <location>
        <begin position="866"/>
        <end position="930"/>
    </location>
</feature>
<evidence type="ECO:0000256" key="4">
    <source>
        <dbReference type="ARBA" id="ARBA00023295"/>
    </source>
</evidence>
<dbReference type="InterPro" id="IPR023296">
    <property type="entry name" value="Glyco_hydro_beta-prop_sf"/>
</dbReference>
<dbReference type="InterPro" id="IPR001362">
    <property type="entry name" value="Glyco_hydro_32"/>
</dbReference>
<evidence type="ECO:0000313" key="7">
    <source>
        <dbReference type="EMBL" id="GIG88000.1"/>
    </source>
</evidence>
<dbReference type="SUPFAM" id="SSF49899">
    <property type="entry name" value="Concanavalin A-like lectins/glucanases"/>
    <property type="match status" value="1"/>
</dbReference>
<dbReference type="Pfam" id="PF00251">
    <property type="entry name" value="Glyco_hydro_32N"/>
    <property type="match status" value="1"/>
</dbReference>
<dbReference type="Gene3D" id="2.115.10.20">
    <property type="entry name" value="Glycosyl hydrolase domain, family 43"/>
    <property type="match status" value="1"/>
</dbReference>
<comment type="caution">
    <text evidence="7">The sequence shown here is derived from an EMBL/GenBank/DDBJ whole genome shotgun (WGS) entry which is preliminary data.</text>
</comment>
<dbReference type="SUPFAM" id="SSF101478">
    <property type="entry name" value="ADP-ribosylglycohydrolase"/>
    <property type="match status" value="1"/>
</dbReference>
<evidence type="ECO:0000256" key="3">
    <source>
        <dbReference type="ARBA" id="ARBA00022801"/>
    </source>
</evidence>
<feature type="domain" description="Glycosyl hydrolase family 32 N-terminal" evidence="5">
    <location>
        <begin position="469"/>
        <end position="781"/>
    </location>
</feature>
<dbReference type="InterPro" id="IPR036705">
    <property type="entry name" value="Ribosyl_crysJ1_sf"/>
</dbReference>
<dbReference type="EC" id="3.2.1.26" evidence="2"/>
<dbReference type="InterPro" id="IPR013148">
    <property type="entry name" value="Glyco_hydro_32_N"/>
</dbReference>
<gene>
    <name evidence="7" type="ORF">Pen02_29360</name>
</gene>
<keyword evidence="8" id="KW-1185">Reference proteome</keyword>
<evidence type="ECO:0000259" key="5">
    <source>
        <dbReference type="Pfam" id="PF00251"/>
    </source>
</evidence>
<dbReference type="SUPFAM" id="SSF75005">
    <property type="entry name" value="Arabinanase/levansucrase/invertase"/>
    <property type="match status" value="1"/>
</dbReference>
<dbReference type="SMART" id="SM00640">
    <property type="entry name" value="Glyco_32"/>
    <property type="match status" value="1"/>
</dbReference>
<dbReference type="Pfam" id="PF03747">
    <property type="entry name" value="ADP_ribosyl_GH"/>
    <property type="match status" value="1"/>
</dbReference>
<protein>
    <recommendedName>
        <fullName evidence="2">beta-fructofuranosidase</fullName>
        <ecNumber evidence="2">3.2.1.26</ecNumber>
    </recommendedName>
</protein>
<evidence type="ECO:0000256" key="2">
    <source>
        <dbReference type="ARBA" id="ARBA00012758"/>
    </source>
</evidence>
<dbReference type="InterPro" id="IPR005502">
    <property type="entry name" value="Ribosyl_crysJ1"/>
</dbReference>
<dbReference type="Proteomes" id="UP000646749">
    <property type="component" value="Unassembled WGS sequence"/>
</dbReference>
<dbReference type="PANTHER" id="PTHR43101:SF1">
    <property type="entry name" value="BETA-FRUCTOSIDASE"/>
    <property type="match status" value="1"/>
</dbReference>
<dbReference type="Gene3D" id="1.10.4080.10">
    <property type="entry name" value="ADP-ribosylation/Crystallin J1"/>
    <property type="match status" value="1"/>
</dbReference>
<evidence type="ECO:0000259" key="6">
    <source>
        <dbReference type="Pfam" id="PF08244"/>
    </source>
</evidence>
<keyword evidence="4" id="KW-0326">Glycosidase</keyword>
<proteinExistence type="inferred from homology"/>
<dbReference type="Pfam" id="PF08244">
    <property type="entry name" value="Glyco_hydro_32C"/>
    <property type="match status" value="1"/>
</dbReference>
<keyword evidence="3" id="KW-0378">Hydrolase</keyword>
<dbReference type="InterPro" id="IPR013189">
    <property type="entry name" value="Glyco_hydro_32_C"/>
</dbReference>
<comment type="similarity">
    <text evidence="1">Belongs to the glycosyl hydrolase 32 family.</text>
</comment>
<dbReference type="CDD" id="cd08996">
    <property type="entry name" value="GH32_FFase"/>
    <property type="match status" value="1"/>
</dbReference>
<name>A0ABQ4DZW3_9ACTN</name>
<evidence type="ECO:0000313" key="8">
    <source>
        <dbReference type="Proteomes" id="UP000646749"/>
    </source>
</evidence>
<dbReference type="EMBL" id="BONW01000013">
    <property type="protein sequence ID" value="GIG88000.1"/>
    <property type="molecule type" value="Genomic_DNA"/>
</dbReference>
<accession>A0ABQ4DZW3</accession>
<dbReference type="PANTHER" id="PTHR43101">
    <property type="entry name" value="BETA-FRUCTOSIDASE"/>
    <property type="match status" value="1"/>
</dbReference>
<reference evidence="7 8" key="1">
    <citation type="submission" date="2021-01" db="EMBL/GenBank/DDBJ databases">
        <title>Whole genome shotgun sequence of Plantactinospora endophytica NBRC 110450.</title>
        <authorList>
            <person name="Komaki H."/>
            <person name="Tamura T."/>
        </authorList>
    </citation>
    <scope>NUCLEOTIDE SEQUENCE [LARGE SCALE GENOMIC DNA]</scope>
    <source>
        <strain evidence="7 8">NBRC 110450</strain>
    </source>
</reference>
<dbReference type="InterPro" id="IPR013320">
    <property type="entry name" value="ConA-like_dom_sf"/>
</dbReference>
<dbReference type="RefSeq" id="WP_203866524.1">
    <property type="nucleotide sequence ID" value="NZ_BONW01000013.1"/>
</dbReference>
<dbReference type="InterPro" id="IPR051214">
    <property type="entry name" value="GH32_Enzymes"/>
</dbReference>
<sequence>MHDPLSAYDLVHDELAQARETGYQVDELAAELAALDPGDTTALEQLYQRVLDAPRRADWPYQEPEGLDAILASLPSDPHRPAPVGTELEDKVRGGWLGRIAGCNLGKPVENGQHWTSAHLRDYLERAGAWPLRGYIPALDPMPDGFVLRENWVHTTRGRVRGSARDDDIDYAILGLHLLEQHGDGLEPRHVADAWLTLLPFLQTYTAERATYRNLLGGVPVERAATHRNPYREWIGALIRGDAFGWTNPGRPRDAVRLAYQDASLSHTANGVYGEMWAAAIVASAFTAGTVREAFDRSLLSVPPGSRLYETLTAVRDLRDSGATWETALDTIQRRWGSYGWVHTVNNAALIAAGLLWGDGDYATTVGLTVQGGWDTDSNGATAGSVAGVVLGAARLPEHFVGPLRDRTRSALFGYDNSAISALARRTAALAAPGALSARASAGSPGTPVRDEADVVTVQGGGVGRPRYHVTAPGNWLNDPCGPLYWDGRYHLYYQYNPDAPKWGLMRWGHAVSDDLVHWTDRGVALRPTADGPDADGCWSGCARIIDGQPVFFYTGVTGTGPTQAQAQVRAVGDATLDHLRLEPATAIVPAAGDQHGTRHQRDPFLVRHDDRWVMLLGTGIQTSEPAGRGAVVAWESTDTLTWSYRGIVYSRPGGIRPGPGVAPLDLDTGPVWECPQLVRIDDAWVLILSAQLPQGPGPLCPYAVWFVGDFDGERFEPTSMGLMDAGNVFYAPAVAEGVPGRTLLWGWIQEDAGEASDGFAGALSLPRELAVADGRLLMRPAAELDALWGPPLYDEDTLTVTPDDPVRLAGGIAPEYRLRFGLSPQAGRAGARLGRNGDGDEFWVGVRDGRLVAGVLRGDELVERHSAVLPPLSPGAGDPTVTVYVDHSVVEVFAADSCVLTCRVYPELDCSDGIWLDSAATGAEFHRIQLSGVGS</sequence>
<dbReference type="Gene3D" id="2.60.120.560">
    <property type="entry name" value="Exo-inulinase, domain 1"/>
    <property type="match status" value="1"/>
</dbReference>